<feature type="region of interest" description="Disordered" evidence="12">
    <location>
        <begin position="1158"/>
        <end position="1506"/>
    </location>
</feature>
<evidence type="ECO:0000256" key="11">
    <source>
        <dbReference type="PROSITE-ProRule" id="PRU01256"/>
    </source>
</evidence>
<dbReference type="SMART" id="SM00225">
    <property type="entry name" value="BTB"/>
    <property type="match status" value="1"/>
</dbReference>
<keyword evidence="7" id="KW-0233">DNA recombination</keyword>
<dbReference type="GO" id="GO:0008270">
    <property type="term" value="F:zinc ion binding"/>
    <property type="evidence" value="ECO:0007669"/>
    <property type="project" value="UniProtKB-KW"/>
</dbReference>
<keyword evidence="5 11" id="KW-0863">Zinc-finger</keyword>
<dbReference type="GO" id="GO:0070522">
    <property type="term" value="C:ERCC4-ERCC1 complex"/>
    <property type="evidence" value="ECO:0007669"/>
    <property type="project" value="Ensembl"/>
</dbReference>
<dbReference type="GO" id="GO:1904431">
    <property type="term" value="P:positive regulation of t-circle formation"/>
    <property type="evidence" value="ECO:0007669"/>
    <property type="project" value="Ensembl"/>
</dbReference>
<feature type="domain" description="BTB" evidence="13">
    <location>
        <begin position="653"/>
        <end position="727"/>
    </location>
</feature>
<feature type="compositionally biased region" description="Polar residues" evidence="12">
    <location>
        <begin position="522"/>
        <end position="532"/>
    </location>
</feature>
<evidence type="ECO:0000256" key="10">
    <source>
        <dbReference type="ARBA" id="ARBA00029496"/>
    </source>
</evidence>
<dbReference type="Pfam" id="PF09494">
    <property type="entry name" value="Slx4"/>
    <property type="match status" value="1"/>
</dbReference>
<dbReference type="GO" id="GO:0005654">
    <property type="term" value="C:nucleoplasm"/>
    <property type="evidence" value="ECO:0007669"/>
    <property type="project" value="Ensembl"/>
</dbReference>
<reference evidence="15" key="1">
    <citation type="submission" date="2025-08" db="UniProtKB">
        <authorList>
            <consortium name="Ensembl"/>
        </authorList>
    </citation>
    <scope>IDENTIFICATION</scope>
</reference>
<feature type="region of interest" description="Disordered" evidence="12">
    <location>
        <begin position="522"/>
        <end position="572"/>
    </location>
</feature>
<feature type="compositionally biased region" description="Basic and acidic residues" evidence="12">
    <location>
        <begin position="37"/>
        <end position="47"/>
    </location>
</feature>
<dbReference type="GO" id="GO:0000781">
    <property type="term" value="C:chromosome, telomeric region"/>
    <property type="evidence" value="ECO:0007669"/>
    <property type="project" value="Ensembl"/>
</dbReference>
<dbReference type="GO" id="GO:0010792">
    <property type="term" value="P:DNA double-strand break processing involved in repair via single-strand annealing"/>
    <property type="evidence" value="ECO:0007669"/>
    <property type="project" value="Ensembl"/>
</dbReference>
<evidence type="ECO:0000259" key="14">
    <source>
        <dbReference type="PROSITE" id="PS51908"/>
    </source>
</evidence>
<dbReference type="GO" id="GO:0072429">
    <property type="term" value="P:response to intra-S DNA damage checkpoint signaling"/>
    <property type="evidence" value="ECO:0007669"/>
    <property type="project" value="Ensembl"/>
</dbReference>
<keyword evidence="8 11" id="KW-0234">DNA repair</keyword>
<dbReference type="PANTHER" id="PTHR21541">
    <property type="entry name" value="BTB POZ DOMAIN CONTAINING 12"/>
    <property type="match status" value="1"/>
</dbReference>
<accession>A0A8C7EX98</accession>
<feature type="compositionally biased region" description="Low complexity" evidence="12">
    <location>
        <begin position="991"/>
        <end position="1000"/>
    </location>
</feature>
<evidence type="ECO:0000256" key="1">
    <source>
        <dbReference type="ARBA" id="ARBA00004123"/>
    </source>
</evidence>
<keyword evidence="6" id="KW-0862">Zinc</keyword>
<dbReference type="Gene3D" id="3.30.710.10">
    <property type="entry name" value="Potassium Channel Kv1.1, Chain A"/>
    <property type="match status" value="1"/>
</dbReference>
<feature type="compositionally biased region" description="Basic and acidic residues" evidence="12">
    <location>
        <begin position="1052"/>
        <end position="1064"/>
    </location>
</feature>
<dbReference type="PROSITE" id="PS51908">
    <property type="entry name" value="ZF_UBZ4"/>
    <property type="match status" value="1"/>
</dbReference>
<feature type="compositionally biased region" description="Polar residues" evidence="12">
    <location>
        <begin position="1566"/>
        <end position="1576"/>
    </location>
</feature>
<feature type="compositionally biased region" description="Low complexity" evidence="12">
    <location>
        <begin position="141"/>
        <end position="154"/>
    </location>
</feature>
<evidence type="ECO:0000256" key="6">
    <source>
        <dbReference type="ARBA" id="ARBA00022833"/>
    </source>
</evidence>
<feature type="compositionally biased region" description="Polar residues" evidence="12">
    <location>
        <begin position="862"/>
        <end position="872"/>
    </location>
</feature>
<organism evidence="15 16">
    <name type="scientific">Neovison vison</name>
    <name type="common">American mink</name>
    <name type="synonym">Mustela vison</name>
    <dbReference type="NCBI Taxonomy" id="452646"/>
    <lineage>
        <taxon>Eukaryota</taxon>
        <taxon>Metazoa</taxon>
        <taxon>Chordata</taxon>
        <taxon>Craniata</taxon>
        <taxon>Vertebrata</taxon>
        <taxon>Euteleostomi</taxon>
        <taxon>Mammalia</taxon>
        <taxon>Eutheria</taxon>
        <taxon>Laurasiatheria</taxon>
        <taxon>Carnivora</taxon>
        <taxon>Caniformia</taxon>
        <taxon>Musteloidea</taxon>
        <taxon>Mustelidae</taxon>
        <taxon>Mustelinae</taxon>
        <taxon>Neogale</taxon>
    </lineage>
</organism>
<keyword evidence="9" id="KW-0539">Nucleus</keyword>
<name>A0A8C7EX98_NEOVI</name>
<evidence type="ECO:0000256" key="7">
    <source>
        <dbReference type="ARBA" id="ARBA00023172"/>
    </source>
</evidence>
<evidence type="ECO:0000256" key="2">
    <source>
        <dbReference type="ARBA" id="ARBA00006661"/>
    </source>
</evidence>
<keyword evidence="4 11" id="KW-0227">DNA damage</keyword>
<dbReference type="GO" id="GO:0003677">
    <property type="term" value="F:DNA binding"/>
    <property type="evidence" value="ECO:0007669"/>
    <property type="project" value="InterPro"/>
</dbReference>
<dbReference type="SUPFAM" id="SSF54695">
    <property type="entry name" value="POZ domain"/>
    <property type="match status" value="1"/>
</dbReference>
<dbReference type="GO" id="GO:1904357">
    <property type="term" value="P:negative regulation of telomere maintenance via telomere lengthening"/>
    <property type="evidence" value="ECO:0007669"/>
    <property type="project" value="Ensembl"/>
</dbReference>
<gene>
    <name evidence="15" type="primary">SLX4</name>
</gene>
<keyword evidence="16" id="KW-1185">Reference proteome</keyword>
<dbReference type="GO" id="GO:0000785">
    <property type="term" value="C:chromatin"/>
    <property type="evidence" value="ECO:0007669"/>
    <property type="project" value="Ensembl"/>
</dbReference>
<evidence type="ECO:0000259" key="13">
    <source>
        <dbReference type="PROSITE" id="PS50097"/>
    </source>
</evidence>
<feature type="region of interest" description="Disordered" evidence="12">
    <location>
        <begin position="340"/>
        <end position="368"/>
    </location>
</feature>
<evidence type="ECO:0000313" key="16">
    <source>
        <dbReference type="Proteomes" id="UP000694425"/>
    </source>
</evidence>
<dbReference type="GO" id="GO:0008047">
    <property type="term" value="F:enzyme activator activity"/>
    <property type="evidence" value="ECO:0007669"/>
    <property type="project" value="Ensembl"/>
</dbReference>
<dbReference type="GO" id="GO:0061820">
    <property type="term" value="P:telomeric D-loop disassembly"/>
    <property type="evidence" value="ECO:0007669"/>
    <property type="project" value="Ensembl"/>
</dbReference>
<feature type="compositionally biased region" description="Basic and acidic residues" evidence="12">
    <location>
        <begin position="1161"/>
        <end position="1175"/>
    </location>
</feature>
<dbReference type="Pfam" id="PF00651">
    <property type="entry name" value="BTB"/>
    <property type="match status" value="1"/>
</dbReference>
<keyword evidence="3" id="KW-0479">Metal-binding</keyword>
<dbReference type="InterPro" id="IPR018574">
    <property type="entry name" value="Structure-sp_endonuc_su_Slx4"/>
</dbReference>
<comment type="subcellular location">
    <subcellularLocation>
        <location evidence="1">Nucleus</location>
    </subcellularLocation>
</comment>
<feature type="compositionally biased region" description="Low complexity" evidence="12">
    <location>
        <begin position="1436"/>
        <end position="1446"/>
    </location>
</feature>
<evidence type="ECO:0000256" key="5">
    <source>
        <dbReference type="ARBA" id="ARBA00022771"/>
    </source>
</evidence>
<evidence type="ECO:0000256" key="8">
    <source>
        <dbReference type="ARBA" id="ARBA00023204"/>
    </source>
</evidence>
<dbReference type="InterPro" id="IPR000210">
    <property type="entry name" value="BTB/POZ_dom"/>
</dbReference>
<feature type="region of interest" description="Disordered" evidence="12">
    <location>
        <begin position="838"/>
        <end position="927"/>
    </location>
</feature>
<evidence type="ECO:0000313" key="15">
    <source>
        <dbReference type="Ensembl" id="ENSNVIP00000030413.1"/>
    </source>
</evidence>
<dbReference type="GO" id="GO:0000724">
    <property type="term" value="P:double-strand break repair via homologous recombination"/>
    <property type="evidence" value="ECO:0007669"/>
    <property type="project" value="Ensembl"/>
</dbReference>
<dbReference type="GO" id="GO:0006260">
    <property type="term" value="P:DNA replication"/>
    <property type="evidence" value="ECO:0007669"/>
    <property type="project" value="InterPro"/>
</dbReference>
<feature type="domain" description="UBZ4-type" evidence="14">
    <location>
        <begin position="256"/>
        <end position="286"/>
    </location>
</feature>
<feature type="compositionally biased region" description="Polar residues" evidence="12">
    <location>
        <begin position="1071"/>
        <end position="1097"/>
    </location>
</feature>
<evidence type="ECO:0000256" key="12">
    <source>
        <dbReference type="SAM" id="MobiDB-lite"/>
    </source>
</evidence>
<evidence type="ECO:0000256" key="3">
    <source>
        <dbReference type="ARBA" id="ARBA00022723"/>
    </source>
</evidence>
<sequence>MNDGGASCLQAGQMMDESDDDFKELCASFLQRVKKTVTKEVSGERKTQKTSSSTQISKPKRTKPTATKDKALQGPREKKTRSGSQDPRTKKQGAPTWQRSEPAPPENGGESVLASAALQEGVQSTQTGNWNRSLSMFPSLPEASPDSSSQPAPSCLTVMAPSPSKPRTAELVLQRMQQFKRADPERLLRASEGCCLQAALAENASAGPPEEMTAGNGPGPRLPATESDAAVALALQQEFGEQRASAQEADLEETGLFFCQICQKNLSAMNLTRREQHVNRCLDEAEKALTPSTPRIPECPICGKPFLSPKSRMSHLKQCAVKMDVGPQLLLQAVRLQTAEPDEASGTPASSFSNHIGGLKRKGAPKRKELQKKWKVNEPEVPSEDLLVAMALSRSEMERNAVPSVLRLESAFSERIRLGAEKKSRKRKAPVCPPPLLVQDLETRGRQTEDRVAQLFAEEMELSSTPPLPTSRILKEEREKAGRHLQSPGGKQNFLWEGSALTGAWVLEDFYTASLVPPMVPQQPTKGCSQEPTLPPDQPELGMQTPPTLPSAPPVGHGPRNPSPSASQREHQALQDLVDLAREGLSATPWPCSGGPARSGGATGMDMSPTGLPPTGFVLPPEEKPLDRGSHASLTLGLLLADLRAMVDNPQLSDVQLQTDRGDVLYAHKFVLYARCPLLMQYVNSEGFFVVEDGDPRSQRVLLSDVSTEAARALLHYLYTADPGVPPRLAPDLCALAHRFGVSELVLLCEQAPDVSDSEDGPWKQKEDKDCESRAENFQELLRSVWVDEEEEVEALLKSESLEEDREKVNEAEMEEIYEFAATQRKLHQGEGAPEIKEETDQFGDNGPVSAQILASDEISEQSENAEQMESSGQERGEAPAKQRSMRQSTPPPLQGQCVDEEKAGAPEEALGRSGSPPPGGCREGRREGRFWCSADAPEARPCSSTPRRCRGLSQIVSHLQEANGMVLGPRAGSPCAPALRQTPPWSPCLSQSPGGQSPGPSHPRPCLRGESPSPGPQPQGRASGVTSQDSPAKRRRSRSLLTILQDPGLQKGEDRGSLLECRNKGVLTSPEKSPSIDLTQSKPACLNSRSQNAPSSKNREDEIILLLDSDEELELEQSKIKSGFNGPLEGRKVLEVSPKSSELFSVIDVDADQEILQSPVRREAFLQGGEERPAGNRGSTGGRGTPRRSCDPESSPEEDSTTDTSWLVPATPLASRSRDSSSQTQVTGLGSRASVDHMAQVKPWVPLENRGGPKAASKSSVITPQMSSSCLVPTYAGSPDSQNPSRRPHPGRHQHGSPAPCPVSVGFADLTRQSQKHCPPGPGLLSQAIASEVVEVEDSEDEQEAASRQANSSPLLDGDPPIPVDECHWHVEPLSPIPIDRLNLERTGPLSPGSPGGKAGEALDGSGCHSPALPATAPARGSCAGQRKSQEKSSRASSPGSRRPSFLNSALWDDWDGEDQKSPELLPPAQTPSADVAAQNSEALETPKGANRKNLPPKVPITPMPRYSIMETPVLKKELDRFGVRPLPKRQMVLKLKEIFQYTHQTLESDSENESQSSQGPPQALHSQTHASRTSKAPRAAGRARLEATSGPLSQRSKGSTKTKGPRHQKKQPGGSMPPMSSSPVREGPPDPDGDAQLPASQESVASSVDSSDSSFSSLSSSSCEFGAAFESAEDDEGEEEGSASQAAVPAAATEEAVRHYIRSRPALYRKVLLYQPFELAELQAELKQHGIRVATQKLLDFLDAHCITFTTAAARKEKLRRKRRQPVGKKRER</sequence>
<reference evidence="15" key="2">
    <citation type="submission" date="2025-09" db="UniProtKB">
        <authorList>
            <consortium name="Ensembl"/>
        </authorList>
    </citation>
    <scope>IDENTIFICATION</scope>
</reference>
<feature type="compositionally biased region" description="Basic residues" evidence="12">
    <location>
        <begin position="1600"/>
        <end position="1612"/>
    </location>
</feature>
<feature type="region of interest" description="Disordered" evidence="12">
    <location>
        <begin position="34"/>
        <end position="154"/>
    </location>
</feature>
<proteinExistence type="inferred from homology"/>
<comment type="similarity">
    <text evidence="2">Belongs to the SLX4 family.</text>
</comment>
<dbReference type="GO" id="GO:0090656">
    <property type="term" value="P:t-circle formation"/>
    <property type="evidence" value="ECO:0007669"/>
    <property type="project" value="Ensembl"/>
</dbReference>
<dbReference type="Ensembl" id="ENSNVIT00000035236.1">
    <property type="protein sequence ID" value="ENSNVIP00000030413.1"/>
    <property type="gene ID" value="ENSNVIG00000023409.1"/>
</dbReference>
<dbReference type="GO" id="GO:0006289">
    <property type="term" value="P:nucleotide-excision repair"/>
    <property type="evidence" value="ECO:0007669"/>
    <property type="project" value="Ensembl"/>
</dbReference>
<feature type="region of interest" description="Disordered" evidence="12">
    <location>
        <begin position="966"/>
        <end position="1102"/>
    </location>
</feature>
<dbReference type="GO" id="GO:0048476">
    <property type="term" value="C:Holliday junction resolvase complex"/>
    <property type="evidence" value="ECO:0007669"/>
    <property type="project" value="Ensembl"/>
</dbReference>
<dbReference type="InterPro" id="IPR011333">
    <property type="entry name" value="SKP1/BTB/POZ_sf"/>
</dbReference>
<dbReference type="Proteomes" id="UP000694425">
    <property type="component" value="Unplaced"/>
</dbReference>
<dbReference type="GeneTree" id="ENSGT00390000014091"/>
<feature type="compositionally biased region" description="Polar residues" evidence="12">
    <location>
        <begin position="1258"/>
        <end position="1272"/>
    </location>
</feature>
<protein>
    <recommendedName>
        <fullName evidence="10">Structure-specific endonuclease subunit SLX4</fullName>
    </recommendedName>
</protein>
<evidence type="ECO:0000256" key="9">
    <source>
        <dbReference type="ARBA" id="ARBA00023242"/>
    </source>
</evidence>
<feature type="region of interest" description="Disordered" evidence="12">
    <location>
        <begin position="1546"/>
        <end position="1692"/>
    </location>
</feature>
<feature type="compositionally biased region" description="Acidic residues" evidence="12">
    <location>
        <begin position="1673"/>
        <end position="1683"/>
    </location>
</feature>
<feature type="compositionally biased region" description="Polar residues" evidence="12">
    <location>
        <begin position="121"/>
        <end position="136"/>
    </location>
</feature>
<dbReference type="InterPro" id="IPR006642">
    <property type="entry name" value="Rad18_UBZ4"/>
</dbReference>
<dbReference type="GO" id="GO:0033557">
    <property type="term" value="C:Slx1-Slx4 complex"/>
    <property type="evidence" value="ECO:0007669"/>
    <property type="project" value="Ensembl"/>
</dbReference>
<feature type="region of interest" description="Disordered" evidence="12">
    <location>
        <begin position="204"/>
        <end position="224"/>
    </location>
</feature>
<feature type="compositionally biased region" description="Basic and acidic residues" evidence="12">
    <location>
        <begin position="66"/>
        <end position="77"/>
    </location>
</feature>
<dbReference type="PANTHER" id="PTHR21541:SF3">
    <property type="entry name" value="STRUCTURE-SPECIFIC ENDONUCLEASE SUBUNIT SLX4"/>
    <property type="match status" value="1"/>
</dbReference>
<dbReference type="GO" id="GO:0000712">
    <property type="term" value="P:resolution of meiotic recombination intermediates"/>
    <property type="evidence" value="ECO:0007669"/>
    <property type="project" value="TreeGrafter"/>
</dbReference>
<feature type="compositionally biased region" description="Low complexity" evidence="12">
    <location>
        <begin position="1614"/>
        <end position="1625"/>
    </location>
</feature>
<evidence type="ECO:0000256" key="4">
    <source>
        <dbReference type="ARBA" id="ARBA00022763"/>
    </source>
</evidence>
<feature type="compositionally biased region" description="Acidic residues" evidence="12">
    <location>
        <begin position="1335"/>
        <end position="1345"/>
    </location>
</feature>
<dbReference type="PROSITE" id="PS50097">
    <property type="entry name" value="BTB"/>
    <property type="match status" value="1"/>
</dbReference>
<feature type="compositionally biased region" description="Low complexity" evidence="12">
    <location>
        <begin position="1641"/>
        <end position="1672"/>
    </location>
</feature>
<dbReference type="CDD" id="cd22999">
    <property type="entry name" value="SAP_SLX4"/>
    <property type="match status" value="1"/>
</dbReference>
<feature type="compositionally biased region" description="Basic residues" evidence="12">
    <location>
        <begin position="1287"/>
        <end position="1296"/>
    </location>
</feature>